<reference evidence="2" key="1">
    <citation type="journal article" date="2023" name="Nat. Plants">
        <title>Single-cell RNA sequencing provides a high-resolution roadmap for understanding the multicellular compartmentation of specialized metabolism.</title>
        <authorList>
            <person name="Sun S."/>
            <person name="Shen X."/>
            <person name="Li Y."/>
            <person name="Li Y."/>
            <person name="Wang S."/>
            <person name="Li R."/>
            <person name="Zhang H."/>
            <person name="Shen G."/>
            <person name="Guo B."/>
            <person name="Wei J."/>
            <person name="Xu J."/>
            <person name="St-Pierre B."/>
            <person name="Chen S."/>
            <person name="Sun C."/>
        </authorList>
    </citation>
    <scope>NUCLEOTIDE SEQUENCE [LARGE SCALE GENOMIC DNA]</scope>
</reference>
<gene>
    <name evidence="1" type="ORF">M9H77_36427</name>
</gene>
<sequence>MPQEWKLELTGHIQSKTEHNIDNITQTPEGTVYIQMGHTPSQLGNIPRTFSTRSERSYISPLIEDKDYISYRVSTSQEDLIKSYMEELKKELIKNLLPEDKTDVSMTGSSNEDCLAGESQDPDMEDFSQEDIDHMVQNMEDAVRKDLK</sequence>
<name>A0ACB9ZRR9_CATRO</name>
<proteinExistence type="predicted"/>
<evidence type="ECO:0000313" key="2">
    <source>
        <dbReference type="Proteomes" id="UP001060085"/>
    </source>
</evidence>
<organism evidence="1 2">
    <name type="scientific">Catharanthus roseus</name>
    <name type="common">Madagascar periwinkle</name>
    <name type="synonym">Vinca rosea</name>
    <dbReference type="NCBI Taxonomy" id="4058"/>
    <lineage>
        <taxon>Eukaryota</taxon>
        <taxon>Viridiplantae</taxon>
        <taxon>Streptophyta</taxon>
        <taxon>Embryophyta</taxon>
        <taxon>Tracheophyta</taxon>
        <taxon>Spermatophyta</taxon>
        <taxon>Magnoliopsida</taxon>
        <taxon>eudicotyledons</taxon>
        <taxon>Gunneridae</taxon>
        <taxon>Pentapetalae</taxon>
        <taxon>asterids</taxon>
        <taxon>lamiids</taxon>
        <taxon>Gentianales</taxon>
        <taxon>Apocynaceae</taxon>
        <taxon>Rauvolfioideae</taxon>
        <taxon>Vinceae</taxon>
        <taxon>Catharanthinae</taxon>
        <taxon>Catharanthus</taxon>
    </lineage>
</organism>
<evidence type="ECO:0000313" key="1">
    <source>
        <dbReference type="EMBL" id="KAI5650422.1"/>
    </source>
</evidence>
<comment type="caution">
    <text evidence="1">The sequence shown here is derived from an EMBL/GenBank/DDBJ whole genome shotgun (WGS) entry which is preliminary data.</text>
</comment>
<protein>
    <submittedName>
        <fullName evidence="1">Uncharacterized protein</fullName>
    </submittedName>
</protein>
<keyword evidence="2" id="KW-1185">Reference proteome</keyword>
<accession>A0ACB9ZRR9</accession>
<dbReference type="EMBL" id="CM044708">
    <property type="protein sequence ID" value="KAI5650422.1"/>
    <property type="molecule type" value="Genomic_DNA"/>
</dbReference>
<dbReference type="Proteomes" id="UP001060085">
    <property type="component" value="Linkage Group LG08"/>
</dbReference>